<dbReference type="Pfam" id="PF11339">
    <property type="entry name" value="DUF3141"/>
    <property type="match status" value="1"/>
</dbReference>
<evidence type="ECO:0000313" key="1">
    <source>
        <dbReference type="EMBL" id="QQP87453.1"/>
    </source>
</evidence>
<dbReference type="InterPro" id="IPR024501">
    <property type="entry name" value="DUF3141"/>
</dbReference>
<dbReference type="Gene3D" id="3.40.50.1820">
    <property type="entry name" value="alpha/beta hydrolase"/>
    <property type="match status" value="1"/>
</dbReference>
<proteinExistence type="predicted"/>
<dbReference type="Proteomes" id="UP000595197">
    <property type="component" value="Chromosome"/>
</dbReference>
<evidence type="ECO:0000313" key="2">
    <source>
        <dbReference type="Proteomes" id="UP000595197"/>
    </source>
</evidence>
<gene>
    <name evidence="1" type="ORF">IGS68_15180</name>
</gene>
<protein>
    <submittedName>
        <fullName evidence="1">DUF3141 domain-containing protein</fullName>
    </submittedName>
</protein>
<dbReference type="EMBL" id="CP067420">
    <property type="protein sequence ID" value="QQP87453.1"/>
    <property type="molecule type" value="Genomic_DNA"/>
</dbReference>
<dbReference type="SUPFAM" id="SSF53474">
    <property type="entry name" value="alpha/beta-Hydrolases"/>
    <property type="match status" value="1"/>
</dbReference>
<dbReference type="RefSeq" id="WP_201070543.1">
    <property type="nucleotide sequence ID" value="NZ_CP067420.1"/>
</dbReference>
<dbReference type="PANTHER" id="PTHR36837">
    <property type="entry name" value="POLY(3-HYDROXYALKANOATE) POLYMERASE SUBUNIT PHAC"/>
    <property type="match status" value="1"/>
</dbReference>
<sequence length="723" mass="81661">MTIFTELYRNWAEYVTDSAQRSVLFWDVLRKRGNIAVEHFEQGKPPLLAFEHETVLDGRTLDRPANYALLRILPRPGQRIDPAKRPFIIVDPRAGHGPGIGGFKEDSQVGFALRFGHPCYFVTFFPEPEPGQTLEDVARAEALFVETVRDLHPDSDKPCIYGNCQAGWAVAILSAARPEIMGPIILAGAPLSYWAGVEGSNPMRYTGGLTGGSWAALLASDLGNGRFDGANLVRNFESLNPANTYWTKYYNLYSRIDTEEERFLEFERWWGGIFLMNQEEILAIVNGLFIGNKLARGEIVTSEGGKTIDLRNIRSPIVIFASWGDNITPPQQALNWIADVYDSAEEIRTNEQVIVYTLHEDIGHLGIFVSARVAQKQTSEFIGGLDFIDILPPGLYELIIDDKRPDLPNADLIPDRYVMRFEPREIEDILELDDTREDELRFETVARVSQVNEGLYETFARPWITPFVNEATARWLRLMHPARLERLMASDFNPFMRPLEPLAEAIRRDRRPAAPGNPFAEAERRMSDGIVQALEEYRKARDIGYERMFKAIYGAPLVEAAVGLRAEGARHVRRRGDAELRAELAKARMALLATRIEEGGRLEALMRSLLYVFREDRRMVDERTFRMMERIRDERPEAGKVSVAQVKDCVRVQAAILQIDEERAIRALPGLVPDSEGRERVLDAVRRISGAQGALSAKAQARLDRVQAALGLQERKTGRAANA</sequence>
<name>A0ABX7AZW6_9PROT</name>
<dbReference type="PANTHER" id="PTHR36837:SF2">
    <property type="entry name" value="POLY(3-HYDROXYALKANOATE) POLYMERASE SUBUNIT PHAC"/>
    <property type="match status" value="1"/>
</dbReference>
<keyword evidence="2" id="KW-1185">Reference proteome</keyword>
<reference evidence="1" key="1">
    <citation type="submission" date="2021-02" db="EMBL/GenBank/DDBJ databases">
        <title>Skermanella TT6 skin isolate.</title>
        <authorList>
            <person name="Lee K."/>
            <person name="Ganzorig M."/>
        </authorList>
    </citation>
    <scope>NUCLEOTIDE SEQUENCE</scope>
    <source>
        <strain evidence="1">TT6</strain>
    </source>
</reference>
<accession>A0ABX7AZW6</accession>
<dbReference type="InterPro" id="IPR029058">
    <property type="entry name" value="AB_hydrolase_fold"/>
</dbReference>
<organism evidence="1 2">
    <name type="scientific">Skermanella cutis</name>
    <dbReference type="NCBI Taxonomy" id="2775420"/>
    <lineage>
        <taxon>Bacteria</taxon>
        <taxon>Pseudomonadati</taxon>
        <taxon>Pseudomonadota</taxon>
        <taxon>Alphaproteobacteria</taxon>
        <taxon>Rhodospirillales</taxon>
        <taxon>Azospirillaceae</taxon>
        <taxon>Skermanella</taxon>
    </lineage>
</organism>
<dbReference type="InterPro" id="IPR051321">
    <property type="entry name" value="PHA/PHB_synthase"/>
</dbReference>